<dbReference type="InterPro" id="IPR036942">
    <property type="entry name" value="Beta-barrel_TonB_sf"/>
</dbReference>
<dbReference type="GO" id="GO:0009279">
    <property type="term" value="C:cell outer membrane"/>
    <property type="evidence" value="ECO:0007669"/>
    <property type="project" value="UniProtKB-SubCell"/>
</dbReference>
<evidence type="ECO:0000256" key="3">
    <source>
        <dbReference type="ARBA" id="ARBA00022452"/>
    </source>
</evidence>
<dbReference type="InterPro" id="IPR008969">
    <property type="entry name" value="CarboxyPept-like_regulatory"/>
</dbReference>
<dbReference type="Gene3D" id="2.40.170.20">
    <property type="entry name" value="TonB-dependent receptor, beta-barrel domain"/>
    <property type="match status" value="1"/>
</dbReference>
<dbReference type="InterPro" id="IPR037066">
    <property type="entry name" value="Plug_dom_sf"/>
</dbReference>
<protein>
    <submittedName>
        <fullName evidence="9">TonB-dependent receptor</fullName>
    </submittedName>
</protein>
<comment type="subcellular location">
    <subcellularLocation>
        <location evidence="1 7">Cell outer membrane</location>
        <topology evidence="1 7">Multi-pass membrane protein</topology>
    </subcellularLocation>
</comment>
<dbReference type="InterPro" id="IPR012910">
    <property type="entry name" value="Plug_dom"/>
</dbReference>
<dbReference type="NCBIfam" id="TIGR04056">
    <property type="entry name" value="OMP_RagA_SusC"/>
    <property type="match status" value="1"/>
</dbReference>
<keyword evidence="6 7" id="KW-0998">Cell outer membrane</keyword>
<keyword evidence="10" id="KW-1185">Reference proteome</keyword>
<evidence type="ECO:0000256" key="5">
    <source>
        <dbReference type="ARBA" id="ARBA00023136"/>
    </source>
</evidence>
<dbReference type="KEGG" id="pcm:AY601_1654"/>
<dbReference type="NCBIfam" id="TIGR04057">
    <property type="entry name" value="SusC_RagA_signa"/>
    <property type="match status" value="1"/>
</dbReference>
<keyword evidence="3 7" id="KW-1134">Transmembrane beta strand</keyword>
<keyword evidence="2 7" id="KW-0813">Transport</keyword>
<dbReference type="Pfam" id="PF07715">
    <property type="entry name" value="Plug"/>
    <property type="match status" value="1"/>
</dbReference>
<dbReference type="AlphaFoldDB" id="A0A127VBH4"/>
<accession>A0A127VBH4</accession>
<organism evidence="9 10">
    <name type="scientific">Pedobacter cryoconitis</name>
    <dbReference type="NCBI Taxonomy" id="188932"/>
    <lineage>
        <taxon>Bacteria</taxon>
        <taxon>Pseudomonadati</taxon>
        <taxon>Bacteroidota</taxon>
        <taxon>Sphingobacteriia</taxon>
        <taxon>Sphingobacteriales</taxon>
        <taxon>Sphingobacteriaceae</taxon>
        <taxon>Pedobacter</taxon>
    </lineage>
</organism>
<evidence type="ECO:0000256" key="1">
    <source>
        <dbReference type="ARBA" id="ARBA00004571"/>
    </source>
</evidence>
<dbReference type="Gene3D" id="2.170.130.10">
    <property type="entry name" value="TonB-dependent receptor, plug domain"/>
    <property type="match status" value="1"/>
</dbReference>
<dbReference type="RefSeq" id="WP_068399026.1">
    <property type="nucleotide sequence ID" value="NZ_CP014504.1"/>
</dbReference>
<dbReference type="Gene3D" id="2.60.40.1120">
    <property type="entry name" value="Carboxypeptidase-like, regulatory domain"/>
    <property type="match status" value="1"/>
</dbReference>
<dbReference type="OrthoDB" id="9768177at2"/>
<name>A0A127VBH4_9SPHI</name>
<dbReference type="Proteomes" id="UP000071561">
    <property type="component" value="Chromosome"/>
</dbReference>
<keyword evidence="9" id="KW-0675">Receptor</keyword>
<keyword evidence="4 7" id="KW-0812">Transmembrane</keyword>
<proteinExistence type="inferred from homology"/>
<evidence type="ECO:0000256" key="2">
    <source>
        <dbReference type="ARBA" id="ARBA00022448"/>
    </source>
</evidence>
<evidence type="ECO:0000313" key="10">
    <source>
        <dbReference type="Proteomes" id="UP000071561"/>
    </source>
</evidence>
<reference evidence="9 10" key="1">
    <citation type="submission" date="2016-03" db="EMBL/GenBank/DDBJ databases">
        <title>Complete genome sequence of Pedobacter cryoconitis PAMC 27485.</title>
        <authorList>
            <person name="Lee J."/>
            <person name="Kim O.-S."/>
        </authorList>
    </citation>
    <scope>NUCLEOTIDE SEQUENCE [LARGE SCALE GENOMIC DNA]</scope>
    <source>
        <strain evidence="9 10">PAMC 27485</strain>
    </source>
</reference>
<dbReference type="InterPro" id="IPR023996">
    <property type="entry name" value="TonB-dep_OMP_SusC/RagA"/>
</dbReference>
<dbReference type="EMBL" id="CP014504">
    <property type="protein sequence ID" value="AMP98569.1"/>
    <property type="molecule type" value="Genomic_DNA"/>
</dbReference>
<dbReference type="InterPro" id="IPR039426">
    <property type="entry name" value="TonB-dep_rcpt-like"/>
</dbReference>
<keyword evidence="5 7" id="KW-0472">Membrane</keyword>
<dbReference type="PROSITE" id="PS52016">
    <property type="entry name" value="TONB_DEPENDENT_REC_3"/>
    <property type="match status" value="1"/>
</dbReference>
<evidence type="ECO:0000256" key="4">
    <source>
        <dbReference type="ARBA" id="ARBA00022692"/>
    </source>
</evidence>
<evidence type="ECO:0000256" key="7">
    <source>
        <dbReference type="PROSITE-ProRule" id="PRU01360"/>
    </source>
</evidence>
<dbReference type="Pfam" id="PF13715">
    <property type="entry name" value="CarbopepD_reg_2"/>
    <property type="match status" value="1"/>
</dbReference>
<dbReference type="InterPro" id="IPR023997">
    <property type="entry name" value="TonB-dep_OMP_SusC/RagA_CS"/>
</dbReference>
<evidence type="ECO:0000256" key="6">
    <source>
        <dbReference type="ARBA" id="ARBA00023237"/>
    </source>
</evidence>
<dbReference type="SUPFAM" id="SSF49464">
    <property type="entry name" value="Carboxypeptidase regulatory domain-like"/>
    <property type="match status" value="1"/>
</dbReference>
<gene>
    <name evidence="9" type="ORF">AY601_1654</name>
</gene>
<dbReference type="SUPFAM" id="SSF56935">
    <property type="entry name" value="Porins"/>
    <property type="match status" value="1"/>
</dbReference>
<dbReference type="PATRIC" id="fig|188932.3.peg.1721"/>
<comment type="similarity">
    <text evidence="7">Belongs to the TonB-dependent receptor family.</text>
</comment>
<evidence type="ECO:0000313" key="9">
    <source>
        <dbReference type="EMBL" id="AMP98569.1"/>
    </source>
</evidence>
<sequence>MNSKVYFKGLLVMILSCFLYLKPAYSQTKVSIQGTVKDQKGEALPGASIILKDTKQGVVTDNKGEFKIKAEPGKLLLINYMGYEPQAFAVKQAETITITLKEIPNTMNEVVVIGYGTQKKSSVTGAVSKLKNENLDEIPTARLDNALIGKIAGVTIQNVSSEAGAAPTVRVRGFSSISAGSQPLVVVDGYPVPDGLSFVDPQDVESIEVLKDAASGAIYGSRAANGVILITTKSGGSDKPRYTLKSYYGFKKPYKLNPIISITDYTKLLYAEAALRADDPTVPANMKNLITDPERAAYVIENEISGGPTDWQQEALQNAAISNIQLSISGGKKDLRYYVSASGQKDEAVLKYSDNSKFNLKTKLDGTLSKKVSFSINFNPSYVKTQRPAVNFTDYFRFGSFLPVNHSDFTAAYVGQNAAWASIIPGEFVQARHFNGLQYSGTMPDGSNWISAGPVEPFATSNNTPLSIAARETRDQQTYRMLGGGDISIKFLPNLIFKSSVGGYYSQQENTTLTRSNARKDGDVNEATLYTRSYMDLLLENTLNYNVTRGNHSFTGLLGFTTQQTKIKESNMVGRNFPTETFETLNQAGQIDQALTNTLKDQIGLVSYLGRLTYDYKNKYLLAASFRMDGSSYFAEGKKQGTFPAISAGWGIGKEDFMKDVSWISNMKLRASYGATGNNKIQSFAFQNLLYPGNYSFGGGTGSVNLGLSPNSDVLANPNITWERTFEFNTGLDLGFMKDRFGLTIEYYNSNTDKLLYKRSTQSFSGSFEYFDNSGKVKNQGIEVEFNSVNIKTDHFQWSTSLNFSANRNRLLELGGEPFQYNYGERNEIYAAIVGQPAIQFFGYKTDGIWTSQAQIDAAKAAGQTSTLSKYYAPGGLKFVDVNGDGKIDVNDRTTIGSPFPDFTWGINNSFKYKGFDLNIMIQGVQGGQLINGDANYNESRRYNEKFNQNRWVSAAHPGDGKTPYYTNGENWLLTDYVIESGSYAALRNIILGYTIPGKLIKKLGVSSVRVYSSADNLFYLTGSSYRGINPEARTTSSQYSSPLVDGYQRGAFPISRTFTFGIDVNF</sequence>
<feature type="domain" description="TonB-dependent receptor plug" evidence="8">
    <location>
        <begin position="120"/>
        <end position="227"/>
    </location>
</feature>
<evidence type="ECO:0000259" key="8">
    <source>
        <dbReference type="Pfam" id="PF07715"/>
    </source>
</evidence>